<reference evidence="2" key="1">
    <citation type="submission" date="2021-02" db="EMBL/GenBank/DDBJ databases">
        <authorList>
            <person name="Dougan E. K."/>
            <person name="Rhodes N."/>
            <person name="Thang M."/>
            <person name="Chan C."/>
        </authorList>
    </citation>
    <scope>NUCLEOTIDE SEQUENCE</scope>
</reference>
<feature type="region of interest" description="Disordered" evidence="1">
    <location>
        <begin position="312"/>
        <end position="347"/>
    </location>
</feature>
<dbReference type="OrthoDB" id="441656at2759"/>
<sequence>MAAAAPTPEQQREYLRVNVDSDFLYLLEEHGVDLALQYSVAQHYKNVRAFAVFADDRAAVRTAISADFGIRPDTAADRARIACLVTSWEAARLLREEEAKLKAEAKVLGMQKPLAASDRAAMHLALETVRGYAVTEAEEPAAEYLAHKLEQIENGEPTASYLDEVISRKEANSLQLQTVLDNQGRLRVTRQRPKGKLPQGTEDLRAKIRLEASTWVMLSAKCRGRAYLQGLELSHFDRYLEYLLGDRCYTLQVSSAMPSSSTAGQDRHTLPVPWGVLLQYEYEMRKWAINRILLSHHELHFTSQVALARRSGHDEQAQLPPLKWSRKGEKGDKGRGKGSGKTGSKTDGRIKVGDSWFDLVSKTPDGRELCYAFNIKRGCQNKGCKRVHACRIKGCQGNHPAFQHGAQGGS</sequence>
<proteinExistence type="predicted"/>
<gene>
    <name evidence="2" type="ORF">SNAT2548_LOCUS2861</name>
</gene>
<organism evidence="2 3">
    <name type="scientific">Symbiodinium natans</name>
    <dbReference type="NCBI Taxonomy" id="878477"/>
    <lineage>
        <taxon>Eukaryota</taxon>
        <taxon>Sar</taxon>
        <taxon>Alveolata</taxon>
        <taxon>Dinophyceae</taxon>
        <taxon>Suessiales</taxon>
        <taxon>Symbiodiniaceae</taxon>
        <taxon>Symbiodinium</taxon>
    </lineage>
</organism>
<dbReference type="Proteomes" id="UP000604046">
    <property type="component" value="Unassembled WGS sequence"/>
</dbReference>
<feature type="compositionally biased region" description="Basic and acidic residues" evidence="1">
    <location>
        <begin position="326"/>
        <end position="335"/>
    </location>
</feature>
<protein>
    <recommendedName>
        <fullName evidence="4">C3H1-type domain-containing protein</fullName>
    </recommendedName>
</protein>
<evidence type="ECO:0000256" key="1">
    <source>
        <dbReference type="SAM" id="MobiDB-lite"/>
    </source>
</evidence>
<evidence type="ECO:0008006" key="4">
    <source>
        <dbReference type="Google" id="ProtNLM"/>
    </source>
</evidence>
<keyword evidence="3" id="KW-1185">Reference proteome</keyword>
<comment type="caution">
    <text evidence="2">The sequence shown here is derived from an EMBL/GenBank/DDBJ whole genome shotgun (WGS) entry which is preliminary data.</text>
</comment>
<name>A0A812I7A0_9DINO</name>
<accession>A0A812I7A0</accession>
<evidence type="ECO:0000313" key="2">
    <source>
        <dbReference type="EMBL" id="CAE7021598.1"/>
    </source>
</evidence>
<evidence type="ECO:0000313" key="3">
    <source>
        <dbReference type="Proteomes" id="UP000604046"/>
    </source>
</evidence>
<dbReference type="AlphaFoldDB" id="A0A812I7A0"/>
<dbReference type="EMBL" id="CAJNDS010000171">
    <property type="protein sequence ID" value="CAE7021598.1"/>
    <property type="molecule type" value="Genomic_DNA"/>
</dbReference>